<keyword evidence="2" id="KW-0472">Membrane</keyword>
<keyword evidence="6" id="KW-1185">Reference proteome</keyword>
<name>A0ABR5FK17_9MYCO</name>
<keyword evidence="2" id="KW-1133">Transmembrane helix</keyword>
<feature type="region of interest" description="Disordered" evidence="1">
    <location>
        <begin position="408"/>
        <end position="438"/>
    </location>
</feature>
<dbReference type="InterPro" id="IPR052336">
    <property type="entry name" value="MlaD_Phospholipid_Transporter"/>
</dbReference>
<evidence type="ECO:0000313" key="6">
    <source>
        <dbReference type="Proteomes" id="UP000036464"/>
    </source>
</evidence>
<sequence>MRLNRRIKIQLVIFTLISIVAGSVMLFRYINAPAMLFGVGHYAVTLELQQAGGLYPSANVTYRGTEVGRVRNVQLSPSGVRAELLLTSRIKIPADLQAEVHSQSAIGEQYVELRPRTGEGPVLKNGDVIPVQATSVPPAMDSLLDATNRGLAVIPHGNLRTVIDESYTAVGGLGPDLARLVNKSTRLAMDADKNLDALTAVIDQSAPVLDSQTDSADAINDWARHLAVISDQLRTRDSAVASVLQNGGPAADEARELFSRLQPTLPVLLANLVSVADVAIAYQPAIEQLLVLLPQAVAVEAGTTVANLNTKQDYKGLYLDFNLNVNVPPICQTGFLPPQQWRSASAVDYPDRPEGALYCRVPQDSPFGVRGARNYPCLTVPGKRAPTVKMCESDEQYVPLNDGFNWKGDPNATWSGQDIPQLPPGSPPAAAPAPPPIAVAEYDPATGNYVGPDGRLYNQSNLSQRLPKEQTWQSMLIPPPSK</sequence>
<dbReference type="Pfam" id="PF02470">
    <property type="entry name" value="MlaD"/>
    <property type="match status" value="1"/>
</dbReference>
<reference evidence="5 6" key="1">
    <citation type="submission" date="2015-05" db="EMBL/GenBank/DDBJ databases">
        <title>Genome sequence of Mycobacterium heraklionense Davo strain.</title>
        <authorList>
            <person name="Greninger A.L."/>
            <person name="Cunningham G."/>
            <person name="Miller S."/>
        </authorList>
    </citation>
    <scope>NUCLEOTIDE SEQUENCE [LARGE SCALE GENOMIC DNA]</scope>
    <source>
        <strain evidence="5 6">Davo</strain>
    </source>
</reference>
<dbReference type="InterPro" id="IPR005693">
    <property type="entry name" value="Mce"/>
</dbReference>
<feature type="region of interest" description="Disordered" evidence="1">
    <location>
        <begin position="450"/>
        <end position="482"/>
    </location>
</feature>
<proteinExistence type="predicted"/>
<evidence type="ECO:0000313" key="5">
    <source>
        <dbReference type="EMBL" id="KLO31371.1"/>
    </source>
</evidence>
<dbReference type="EMBL" id="LDPO01000001">
    <property type="protein sequence ID" value="KLO31371.1"/>
    <property type="molecule type" value="Genomic_DNA"/>
</dbReference>
<dbReference type="PANTHER" id="PTHR33371">
    <property type="entry name" value="INTERMEMBRANE PHOSPHOLIPID TRANSPORT SYSTEM BINDING PROTEIN MLAD-RELATED"/>
    <property type="match status" value="1"/>
</dbReference>
<feature type="transmembrane region" description="Helical" evidence="2">
    <location>
        <begin position="12"/>
        <end position="30"/>
    </location>
</feature>
<gene>
    <name evidence="5" type="ORF">ABW16_00380</name>
</gene>
<feature type="compositionally biased region" description="Pro residues" evidence="1">
    <location>
        <begin position="421"/>
        <end position="437"/>
    </location>
</feature>
<dbReference type="PANTHER" id="PTHR33371:SF16">
    <property type="entry name" value="MCE-FAMILY PROTEIN MCE3F"/>
    <property type="match status" value="1"/>
</dbReference>
<evidence type="ECO:0000256" key="2">
    <source>
        <dbReference type="SAM" id="Phobius"/>
    </source>
</evidence>
<protein>
    <submittedName>
        <fullName evidence="5">Mammalian cell entry protein</fullName>
    </submittedName>
</protein>
<accession>A0ABR5FK17</accession>
<dbReference type="Pfam" id="PF11887">
    <property type="entry name" value="Mce4_CUP1"/>
    <property type="match status" value="1"/>
</dbReference>
<evidence type="ECO:0000259" key="3">
    <source>
        <dbReference type="Pfam" id="PF02470"/>
    </source>
</evidence>
<dbReference type="InterPro" id="IPR003399">
    <property type="entry name" value="Mce/MlaD"/>
</dbReference>
<evidence type="ECO:0000256" key="1">
    <source>
        <dbReference type="SAM" id="MobiDB-lite"/>
    </source>
</evidence>
<evidence type="ECO:0000259" key="4">
    <source>
        <dbReference type="Pfam" id="PF11887"/>
    </source>
</evidence>
<dbReference type="NCBIfam" id="TIGR00996">
    <property type="entry name" value="Mtu_fam_mce"/>
    <property type="match status" value="1"/>
</dbReference>
<keyword evidence="2" id="KW-0812">Transmembrane</keyword>
<organism evidence="5 6">
    <name type="scientific">Mycolicibacter heraklionensis</name>
    <dbReference type="NCBI Taxonomy" id="512402"/>
    <lineage>
        <taxon>Bacteria</taxon>
        <taxon>Bacillati</taxon>
        <taxon>Actinomycetota</taxon>
        <taxon>Actinomycetes</taxon>
        <taxon>Mycobacteriales</taxon>
        <taxon>Mycobacteriaceae</taxon>
        <taxon>Mycolicibacter</taxon>
    </lineage>
</organism>
<feature type="compositionally biased region" description="Polar residues" evidence="1">
    <location>
        <begin position="457"/>
        <end position="474"/>
    </location>
</feature>
<comment type="caution">
    <text evidence="5">The sequence shown here is derived from an EMBL/GenBank/DDBJ whole genome shotgun (WGS) entry which is preliminary data.</text>
</comment>
<feature type="domain" description="Mammalian cell entry C-terminal" evidence="4">
    <location>
        <begin position="122"/>
        <end position="293"/>
    </location>
</feature>
<dbReference type="Proteomes" id="UP000036464">
    <property type="component" value="Unassembled WGS sequence"/>
</dbReference>
<feature type="domain" description="Mce/MlaD" evidence="3">
    <location>
        <begin position="41"/>
        <end position="115"/>
    </location>
</feature>
<dbReference type="InterPro" id="IPR024516">
    <property type="entry name" value="Mce_C"/>
</dbReference>
<dbReference type="RefSeq" id="WP_047317160.1">
    <property type="nucleotide sequence ID" value="NZ_LDPO01000001.1"/>
</dbReference>